<keyword evidence="3" id="KW-1185">Reference proteome</keyword>
<keyword evidence="1" id="KW-1133">Transmembrane helix</keyword>
<proteinExistence type="predicted"/>
<evidence type="ECO:0000256" key="1">
    <source>
        <dbReference type="SAM" id="Phobius"/>
    </source>
</evidence>
<protein>
    <submittedName>
        <fullName evidence="2">Uncharacterized protein</fullName>
    </submittedName>
</protein>
<sequence>MKEKNKFFSRVSKKIKVLYYGKKSKKATIHVSFRLILCVIILAMLLQFLNQKR</sequence>
<dbReference type="Proteomes" id="UP000013785">
    <property type="component" value="Unassembled WGS sequence"/>
</dbReference>
<evidence type="ECO:0000313" key="2">
    <source>
        <dbReference type="EMBL" id="EOL43008.1"/>
    </source>
</evidence>
<keyword evidence="1" id="KW-0472">Membrane</keyword>
<keyword evidence="1" id="KW-0812">Transmembrane</keyword>
<evidence type="ECO:0000313" key="3">
    <source>
        <dbReference type="Proteomes" id="UP000013785"/>
    </source>
</evidence>
<dbReference type="HOGENOM" id="CLU_3061385_0_0_9"/>
<gene>
    <name evidence="2" type="ORF">UC3_01985</name>
</gene>
<accession>R3TPM8</accession>
<comment type="caution">
    <text evidence="2">The sequence shown here is derived from an EMBL/GenBank/DDBJ whole genome shotgun (WGS) entry which is preliminary data.</text>
</comment>
<dbReference type="AlphaFoldDB" id="R3TPM8"/>
<organism evidence="2 3">
    <name type="scientific">Enterococcus phoeniculicola ATCC BAA-412</name>
    <dbReference type="NCBI Taxonomy" id="1158610"/>
    <lineage>
        <taxon>Bacteria</taxon>
        <taxon>Bacillati</taxon>
        <taxon>Bacillota</taxon>
        <taxon>Bacilli</taxon>
        <taxon>Lactobacillales</taxon>
        <taxon>Enterococcaceae</taxon>
        <taxon>Enterococcus</taxon>
    </lineage>
</organism>
<dbReference type="PATRIC" id="fig|1158610.3.peg.1977"/>
<feature type="transmembrane region" description="Helical" evidence="1">
    <location>
        <begin position="31"/>
        <end position="49"/>
    </location>
</feature>
<reference evidence="2 3" key="1">
    <citation type="submission" date="2013-02" db="EMBL/GenBank/DDBJ databases">
        <title>The Genome Sequence of Enterococcus phoeniculicola BAA-412.</title>
        <authorList>
            <consortium name="The Broad Institute Genome Sequencing Platform"/>
            <consortium name="The Broad Institute Genome Sequencing Center for Infectious Disease"/>
            <person name="Earl A.M."/>
            <person name="Gilmore M.S."/>
            <person name="Lebreton F."/>
            <person name="Walker B."/>
            <person name="Young S.K."/>
            <person name="Zeng Q."/>
            <person name="Gargeya S."/>
            <person name="Fitzgerald M."/>
            <person name="Haas B."/>
            <person name="Abouelleil A."/>
            <person name="Alvarado L."/>
            <person name="Arachchi H.M."/>
            <person name="Berlin A.M."/>
            <person name="Chapman S.B."/>
            <person name="Dewar J."/>
            <person name="Goldberg J."/>
            <person name="Griggs A."/>
            <person name="Gujja S."/>
            <person name="Hansen M."/>
            <person name="Howarth C."/>
            <person name="Imamovic A."/>
            <person name="Larimer J."/>
            <person name="McCowan C."/>
            <person name="Murphy C."/>
            <person name="Neiman D."/>
            <person name="Pearson M."/>
            <person name="Priest M."/>
            <person name="Roberts A."/>
            <person name="Saif S."/>
            <person name="Shea T."/>
            <person name="Sisk P."/>
            <person name="Sykes S."/>
            <person name="Wortman J."/>
            <person name="Nusbaum C."/>
            <person name="Birren B."/>
        </authorList>
    </citation>
    <scope>NUCLEOTIDE SEQUENCE [LARGE SCALE GENOMIC DNA]</scope>
    <source>
        <strain evidence="2 3">ATCC BAA-412</strain>
    </source>
</reference>
<dbReference type="EMBL" id="AJAT01000016">
    <property type="protein sequence ID" value="EOL43008.1"/>
    <property type="molecule type" value="Genomic_DNA"/>
</dbReference>
<name>R3TPM8_9ENTE</name>